<dbReference type="Proteomes" id="UP000297861">
    <property type="component" value="Unassembled WGS sequence"/>
</dbReference>
<proteinExistence type="inferred from homology"/>
<dbReference type="InterPro" id="IPR051600">
    <property type="entry name" value="Beta-PGM-like"/>
</dbReference>
<keyword evidence="3" id="KW-0479">Metal-binding</keyword>
<accession>A0A4Y8LA20</accession>
<dbReference type="SFLD" id="SFLDS00003">
    <property type="entry name" value="Haloacid_Dehalogenase"/>
    <property type="match status" value="1"/>
</dbReference>
<dbReference type="Gene3D" id="3.40.50.1000">
    <property type="entry name" value="HAD superfamily/HAD-like"/>
    <property type="match status" value="1"/>
</dbReference>
<evidence type="ECO:0000256" key="2">
    <source>
        <dbReference type="ARBA" id="ARBA00006171"/>
    </source>
</evidence>
<dbReference type="SUPFAM" id="SSF56784">
    <property type="entry name" value="HAD-like"/>
    <property type="match status" value="1"/>
</dbReference>
<comment type="cofactor">
    <cofactor evidence="1">
        <name>Mg(2+)</name>
        <dbReference type="ChEBI" id="CHEBI:18420"/>
    </cofactor>
</comment>
<dbReference type="InterPro" id="IPR023198">
    <property type="entry name" value="PGP-like_dom2"/>
</dbReference>
<dbReference type="STRING" id="1121485.GCA_000426485_00069"/>
<dbReference type="GO" id="GO:0003824">
    <property type="term" value="F:catalytic activity"/>
    <property type="evidence" value="ECO:0007669"/>
    <property type="project" value="UniProtKB-ARBA"/>
</dbReference>
<dbReference type="NCBIfam" id="TIGR01509">
    <property type="entry name" value="HAD-SF-IA-v3"/>
    <property type="match status" value="1"/>
</dbReference>
<dbReference type="AlphaFoldDB" id="A0A4Y8LA20"/>
<reference evidence="6 7" key="1">
    <citation type="submission" date="2019-03" db="EMBL/GenBank/DDBJ databases">
        <title>San Antonio Military Medical Center submission to MRSN (WRAIR), pending publication.</title>
        <authorList>
            <person name="Blyth D.M."/>
            <person name="Mccarthy S.L."/>
            <person name="Schall S.E."/>
            <person name="Stam J.A."/>
            <person name="Ong A.C."/>
            <person name="Mcgann P.T."/>
        </authorList>
    </citation>
    <scope>NUCLEOTIDE SEQUENCE [LARGE SCALE GENOMIC DNA]</scope>
    <source>
        <strain evidence="6 7">MRSN571793</strain>
    </source>
</reference>
<gene>
    <name evidence="6" type="ORF">E2605_01985</name>
</gene>
<dbReference type="InterPro" id="IPR023214">
    <property type="entry name" value="HAD_sf"/>
</dbReference>
<evidence type="ECO:0000256" key="5">
    <source>
        <dbReference type="ARBA" id="ARBA00023277"/>
    </source>
</evidence>
<name>A0A4Y8LA20_9BACT</name>
<dbReference type="Gene3D" id="1.10.150.240">
    <property type="entry name" value="Putative phosphatase, domain 2"/>
    <property type="match status" value="1"/>
</dbReference>
<sequence>MSYKGVIFDFNGTLFWDTDLHNRAWDKFFDKYQIKMTDAEKFQKMHGKNNRDILNSLFNEHLSDKEIEDLALEKELMYQELCLKTDMKLAPGVEEFLSFLKEKDIPYTIATASGIENVDFYFKHLALSDWFDRKKVVYNNGKIKSKPDPEIYQTAMSVIKRKAEDTIVFEDAIAGLEAARNAKSGKIIVVDSYNDDYSGWEQYQRIHHYKEVDRQLFL</sequence>
<dbReference type="CDD" id="cd07505">
    <property type="entry name" value="HAD_BPGM-like"/>
    <property type="match status" value="1"/>
</dbReference>
<keyword evidence="7" id="KW-1185">Reference proteome</keyword>
<dbReference type="InterPro" id="IPR006439">
    <property type="entry name" value="HAD-SF_hydro_IA"/>
</dbReference>
<dbReference type="SFLD" id="SFLDG01129">
    <property type="entry name" value="C1.5:_HAD__Beta-PGM__Phosphata"/>
    <property type="match status" value="1"/>
</dbReference>
<protein>
    <submittedName>
        <fullName evidence="6">HAD family phosphatase</fullName>
    </submittedName>
</protein>
<comment type="similarity">
    <text evidence="2">Belongs to the HAD-like hydrolase superfamily. CbbY/CbbZ/Gph/YieH family.</text>
</comment>
<dbReference type="PANTHER" id="PTHR46193:SF18">
    <property type="entry name" value="HEXITOL PHOSPHATASE B"/>
    <property type="match status" value="1"/>
</dbReference>
<comment type="caution">
    <text evidence="6">The sequence shown here is derived from an EMBL/GenBank/DDBJ whole genome shotgun (WGS) entry which is preliminary data.</text>
</comment>
<dbReference type="InterPro" id="IPR036412">
    <property type="entry name" value="HAD-like_sf"/>
</dbReference>
<evidence type="ECO:0000313" key="6">
    <source>
        <dbReference type="EMBL" id="TFD98878.1"/>
    </source>
</evidence>
<dbReference type="EMBL" id="SOML01000001">
    <property type="protein sequence ID" value="TFD98878.1"/>
    <property type="molecule type" value="Genomic_DNA"/>
</dbReference>
<dbReference type="GO" id="GO:0046872">
    <property type="term" value="F:metal ion binding"/>
    <property type="evidence" value="ECO:0007669"/>
    <property type="project" value="UniProtKB-KW"/>
</dbReference>
<dbReference type="OrthoDB" id="9797743at2"/>
<keyword evidence="4" id="KW-0460">Magnesium</keyword>
<dbReference type="Pfam" id="PF00702">
    <property type="entry name" value="Hydrolase"/>
    <property type="match status" value="1"/>
</dbReference>
<evidence type="ECO:0000256" key="4">
    <source>
        <dbReference type="ARBA" id="ARBA00022842"/>
    </source>
</evidence>
<evidence type="ECO:0000256" key="3">
    <source>
        <dbReference type="ARBA" id="ARBA00022723"/>
    </source>
</evidence>
<dbReference type="RefSeq" id="WP_134435323.1">
    <property type="nucleotide sequence ID" value="NZ_SOML01000001.1"/>
</dbReference>
<evidence type="ECO:0000313" key="7">
    <source>
        <dbReference type="Proteomes" id="UP000297861"/>
    </source>
</evidence>
<organism evidence="6 7">
    <name type="scientific">Dysgonomonas capnocytophagoides</name>
    <dbReference type="NCBI Taxonomy" id="45254"/>
    <lineage>
        <taxon>Bacteria</taxon>
        <taxon>Pseudomonadati</taxon>
        <taxon>Bacteroidota</taxon>
        <taxon>Bacteroidia</taxon>
        <taxon>Bacteroidales</taxon>
        <taxon>Dysgonomonadaceae</taxon>
        <taxon>Dysgonomonas</taxon>
    </lineage>
</organism>
<keyword evidence="5" id="KW-0119">Carbohydrate metabolism</keyword>
<dbReference type="PANTHER" id="PTHR46193">
    <property type="entry name" value="6-PHOSPHOGLUCONATE PHOSPHATASE"/>
    <property type="match status" value="1"/>
</dbReference>
<evidence type="ECO:0000256" key="1">
    <source>
        <dbReference type="ARBA" id="ARBA00001946"/>
    </source>
</evidence>